<dbReference type="InterPro" id="IPR037391">
    <property type="entry name" value="PMF1-bd"/>
</dbReference>
<dbReference type="OMA" id="SKYNASQ"/>
<evidence type="ECO:0000313" key="3">
    <source>
        <dbReference type="Proteomes" id="UP000233180"/>
    </source>
</evidence>
<evidence type="ECO:0000256" key="1">
    <source>
        <dbReference type="SAM" id="Coils"/>
    </source>
</evidence>
<reference evidence="2 3" key="1">
    <citation type="submission" date="2016-06" db="EMBL/GenBank/DDBJ databases">
        <title>Genome of Rhinopithecus bieti.</title>
        <authorList>
            <person name="Wu"/>
            <person name="C.-I. and Zhang"/>
            <person name="Y."/>
        </authorList>
    </citation>
    <scope>NUCLEOTIDE SEQUENCE</scope>
</reference>
<feature type="coiled-coil region" evidence="1">
    <location>
        <begin position="76"/>
        <end position="103"/>
    </location>
</feature>
<dbReference type="SUPFAM" id="SSF57997">
    <property type="entry name" value="Tropomyosin"/>
    <property type="match status" value="1"/>
</dbReference>
<dbReference type="GO" id="GO:0007283">
    <property type="term" value="P:spermatogenesis"/>
    <property type="evidence" value="ECO:0007669"/>
    <property type="project" value="TreeGrafter"/>
</dbReference>
<dbReference type="PANTHER" id="PTHR18881:SF2">
    <property type="entry name" value="POLYAMINE-MODULATED FACTOR 1-BINDING PROTEIN 1"/>
    <property type="match status" value="1"/>
</dbReference>
<evidence type="ECO:0000313" key="2">
    <source>
        <dbReference type="Ensembl" id="ENSRBIP00000023461.1"/>
    </source>
</evidence>
<feature type="coiled-coil region" evidence="1">
    <location>
        <begin position="535"/>
        <end position="646"/>
    </location>
</feature>
<protein>
    <submittedName>
        <fullName evidence="2">Polyamine modulated factor 1 binding protein 1</fullName>
    </submittedName>
</protein>
<accession>A0A2K6LIV9</accession>
<dbReference type="AlphaFoldDB" id="A0A2K6LIV9"/>
<proteinExistence type="predicted"/>
<gene>
    <name evidence="2" type="primary">PMFBP1</name>
</gene>
<feature type="coiled-coil region" evidence="1">
    <location>
        <begin position="248"/>
        <end position="509"/>
    </location>
</feature>
<reference evidence="2" key="2">
    <citation type="submission" date="2025-08" db="UniProtKB">
        <authorList>
            <consortium name="Ensembl"/>
        </authorList>
    </citation>
    <scope>IDENTIFICATION</scope>
</reference>
<keyword evidence="3" id="KW-1185">Reference proteome</keyword>
<organism evidence="2 3">
    <name type="scientific">Rhinopithecus bieti</name>
    <name type="common">Black snub-nosed monkey</name>
    <name type="synonym">Pygathrix bieti</name>
    <dbReference type="NCBI Taxonomy" id="61621"/>
    <lineage>
        <taxon>Eukaryota</taxon>
        <taxon>Metazoa</taxon>
        <taxon>Chordata</taxon>
        <taxon>Craniata</taxon>
        <taxon>Vertebrata</taxon>
        <taxon>Euteleostomi</taxon>
        <taxon>Mammalia</taxon>
        <taxon>Eutheria</taxon>
        <taxon>Euarchontoglires</taxon>
        <taxon>Primates</taxon>
        <taxon>Haplorrhini</taxon>
        <taxon>Catarrhini</taxon>
        <taxon>Cercopithecidae</taxon>
        <taxon>Colobinae</taxon>
        <taxon>Rhinopithecus</taxon>
    </lineage>
</organism>
<keyword evidence="1" id="KW-0175">Coiled coil</keyword>
<reference evidence="2" key="3">
    <citation type="submission" date="2025-09" db="UniProtKB">
        <authorList>
            <consortium name="Ensembl"/>
        </authorList>
    </citation>
    <scope>IDENTIFICATION</scope>
</reference>
<dbReference type="GeneTree" id="ENSGT00390000012700"/>
<dbReference type="Ensembl" id="ENSRBIT00000047356.1">
    <property type="protein sequence ID" value="ENSRBIP00000023461.1"/>
    <property type="gene ID" value="ENSRBIG00000035650.1"/>
</dbReference>
<feature type="coiled-coil region" evidence="1">
    <location>
        <begin position="851"/>
        <end position="881"/>
    </location>
</feature>
<feature type="coiled-coil region" evidence="1">
    <location>
        <begin position="688"/>
        <end position="729"/>
    </location>
</feature>
<dbReference type="Proteomes" id="UP000233180">
    <property type="component" value="Unassembled WGS sequence"/>
</dbReference>
<sequence>MKDEAGERDREVSSLNSKLLSLQVDIKNLHDVCKRQRKTLQDNQLCMEEAMNSSHNKKQAQALAFEESEMEFGSSKQCHLRQLQQLKKKLLALQQELEFRTEELQTSYCSLRQYQSILEKQTSDLVLLHHHCKLKEDEEPENKGDHSKVRIYTSPCMIQEHQETLKRLSEVWQKVSEQDDLIQELRNKLACSNALVLEREEALIKLQADFASYTATHRYPPSSSEECEDIKKILKHLQEQKDSQCLHVEEYQNLVKDLRMELEVVSEQKKNIMKDVMKLELDLHRLREETSAHIERKDKDIAILQCRLQELQLEFTETQKLALKKDKFLQEKDEMLHELQKKLTQVQNSFLKKEKELEKQQCMATELEMTVKEAKQDKSKKVECEALQAEVQKLKNSLEEAKQQQRLAAQQAAQCKEEAVLAGCHLEDTQRKLQNGLLLDKQKADTIQELQRELQKLQKESSMAEREQSCNRKRVEELSSELSEALRKLENSDKEKRQLQKTVAEQDMKMNDMLDRIKLIQHQHREQESTKCKLEDDLQEATKLLEDKREQLKKSKDREKLMEEELEALRQEFKKKDKTLKENSRKLEEENENLRAELQCCSTQLESSVNKYNTSQQVIQDLNKEIALQKESLMSLQAQLDKALQKEKHYLQTTITKEAYDALSRKSAACQDDLTQALEKLNHVTSETKSLQRSLTQTQERKAQLEEEIIAYEERMKKLNMELKKLQGFHQESELEVHAFDKKLEEMSCQVLQWQKQHQNDLKMLAAKEEQLREFQEEMAALKENLLEDDKEPCCLPQRSVPKDTCRLYRENDQIMTSLEQWAKQQKVANEKLGNKLREQVKYIAKLSGEKDHLHNVMVHLQQENKKLKKEIEDKKTKAENTRLCTKALGPSKMESTQRGKVCGALGWKGLPQDVGQRMDLTKYIGMPHCLGSSYC</sequence>
<feature type="coiled-coil region" evidence="1">
    <location>
        <begin position="758"/>
        <end position="792"/>
    </location>
</feature>
<name>A0A2K6LIV9_RHIBE</name>
<dbReference type="PANTHER" id="PTHR18881">
    <property type="entry name" value="POLYAMINE-MODULATED FACTOR 1-BINDING PROTEIN 1-RELATED"/>
    <property type="match status" value="1"/>
</dbReference>